<dbReference type="EMBL" id="BGPR01069430">
    <property type="protein sequence ID" value="GBO43079.1"/>
    <property type="molecule type" value="Genomic_DNA"/>
</dbReference>
<reference evidence="4 5" key="1">
    <citation type="journal article" date="2019" name="Sci. Rep.">
        <title>Orb-weaving spider Araneus ventricosus genome elucidates the spidroin gene catalogue.</title>
        <authorList>
            <person name="Kono N."/>
            <person name="Nakamura H."/>
            <person name="Ohtoshi R."/>
            <person name="Moran D.A.P."/>
            <person name="Shinohara A."/>
            <person name="Yoshida Y."/>
            <person name="Fujiwara M."/>
            <person name="Mori M."/>
            <person name="Tomita M."/>
            <person name="Arakawa K."/>
        </authorList>
    </citation>
    <scope>NUCLEOTIDE SEQUENCE [LARGE SCALE GENOMIC DNA]</scope>
</reference>
<evidence type="ECO:0000313" key="3">
    <source>
        <dbReference type="EMBL" id="GBO43521.1"/>
    </source>
</evidence>
<protein>
    <submittedName>
        <fullName evidence="4">Uncharacterized protein</fullName>
    </submittedName>
</protein>
<dbReference type="EMBL" id="BGPR01069979">
    <property type="protein sequence ID" value="GBO43524.1"/>
    <property type="molecule type" value="Genomic_DNA"/>
</dbReference>
<sequence length="97" mass="10861">MAGYGWQATIDGIVLRHTLSYEIKMVEIGPVVGVGEMSLNFSPQRMYSGKVFFGFLSKMEGGGGQETTYGMSRRHKIPYEIKMTEIGPVVWHVVLVF</sequence>
<dbReference type="Proteomes" id="UP000499080">
    <property type="component" value="Unassembled WGS sequence"/>
</dbReference>
<keyword evidence="5" id="KW-1185">Reference proteome</keyword>
<comment type="caution">
    <text evidence="4">The sequence shown here is derived from an EMBL/GenBank/DDBJ whole genome shotgun (WGS) entry which is preliminary data.</text>
</comment>
<gene>
    <name evidence="1" type="ORF">AVEN_182019_1</name>
    <name evidence="2" type="ORF">AVEN_209072_1</name>
    <name evidence="4" type="ORF">AVEN_44696_1</name>
    <name evidence="3" type="ORF">AVEN_5264_1</name>
</gene>
<dbReference type="EMBL" id="BGPR01069343">
    <property type="protein sequence ID" value="GBO43017.1"/>
    <property type="molecule type" value="Genomic_DNA"/>
</dbReference>
<evidence type="ECO:0000313" key="1">
    <source>
        <dbReference type="EMBL" id="GBO43017.1"/>
    </source>
</evidence>
<dbReference type="AlphaFoldDB" id="A0A4Y2X3R3"/>
<evidence type="ECO:0000313" key="2">
    <source>
        <dbReference type="EMBL" id="GBO43079.1"/>
    </source>
</evidence>
<accession>A0A4Y2X3R3</accession>
<proteinExistence type="predicted"/>
<evidence type="ECO:0000313" key="4">
    <source>
        <dbReference type="EMBL" id="GBO43524.1"/>
    </source>
</evidence>
<organism evidence="4 5">
    <name type="scientific">Araneus ventricosus</name>
    <name type="common">Orbweaver spider</name>
    <name type="synonym">Epeira ventricosa</name>
    <dbReference type="NCBI Taxonomy" id="182803"/>
    <lineage>
        <taxon>Eukaryota</taxon>
        <taxon>Metazoa</taxon>
        <taxon>Ecdysozoa</taxon>
        <taxon>Arthropoda</taxon>
        <taxon>Chelicerata</taxon>
        <taxon>Arachnida</taxon>
        <taxon>Araneae</taxon>
        <taxon>Araneomorphae</taxon>
        <taxon>Entelegynae</taxon>
        <taxon>Araneoidea</taxon>
        <taxon>Araneidae</taxon>
        <taxon>Araneus</taxon>
    </lineage>
</organism>
<dbReference type="EMBL" id="BGPR01069973">
    <property type="protein sequence ID" value="GBO43521.1"/>
    <property type="molecule type" value="Genomic_DNA"/>
</dbReference>
<name>A0A4Y2X3R3_ARAVE</name>
<evidence type="ECO:0000313" key="5">
    <source>
        <dbReference type="Proteomes" id="UP000499080"/>
    </source>
</evidence>